<reference evidence="1 2" key="1">
    <citation type="submission" date="2016-08" db="EMBL/GenBank/DDBJ databases">
        <authorList>
            <consortium name="Pathogen Informatics"/>
        </authorList>
    </citation>
    <scope>NUCLEOTIDE SEQUENCE [LARGE SCALE GENOMIC DNA]</scope>
    <source>
        <strain evidence="1 2">DS</strain>
    </source>
</reference>
<proteinExistence type="predicted"/>
<dbReference type="AlphaFoldDB" id="A0A1C6YIS0"/>
<evidence type="ECO:0000313" key="2">
    <source>
        <dbReference type="Proteomes" id="UP000507536"/>
    </source>
</evidence>
<gene>
    <name evidence="1" type="ORF">PCHDS_000340700</name>
</gene>
<protein>
    <submittedName>
        <fullName evidence="1">Uncharacterized protein</fullName>
    </submittedName>
</protein>
<dbReference type="Proteomes" id="UP000507536">
    <property type="component" value="Chromosome 12"/>
</dbReference>
<organism evidence="1 2">
    <name type="scientific">Plasmodium chabaudi adami</name>
    <dbReference type="NCBI Taxonomy" id="5826"/>
    <lineage>
        <taxon>Eukaryota</taxon>
        <taxon>Sar</taxon>
        <taxon>Alveolata</taxon>
        <taxon>Apicomplexa</taxon>
        <taxon>Aconoidasida</taxon>
        <taxon>Haemosporida</taxon>
        <taxon>Plasmodiidae</taxon>
        <taxon>Plasmodium</taxon>
        <taxon>Plasmodium (Vinckeia)</taxon>
    </lineage>
</organism>
<dbReference type="EMBL" id="LT608192">
    <property type="protein sequence ID" value="SCM23269.1"/>
    <property type="molecule type" value="Genomic_DNA"/>
</dbReference>
<accession>A0A1C6YIS0</accession>
<name>A0A1C6YIS0_PLACE</name>
<evidence type="ECO:0000313" key="1">
    <source>
        <dbReference type="EMBL" id="SCM23269.1"/>
    </source>
</evidence>
<sequence length="75" mass="8666">MKSGVAVKYRRCICSNYGLSNKIKNRNNTSSGKNIDDNSEKKISIENYFIKHVKQLENFIIEKKVIALEELIRSC</sequence>